<evidence type="ECO:0000313" key="3">
    <source>
        <dbReference type="Proteomes" id="UP000321196"/>
    </source>
</evidence>
<evidence type="ECO:0000259" key="1">
    <source>
        <dbReference type="Pfam" id="PF06983"/>
    </source>
</evidence>
<dbReference type="EMBL" id="VRSW01000001">
    <property type="protein sequence ID" value="TXK06597.1"/>
    <property type="molecule type" value="Genomic_DNA"/>
</dbReference>
<comment type="caution">
    <text evidence="2">The sequence shown here is derived from an EMBL/GenBank/DDBJ whole genome shotgun (WGS) entry which is preliminary data.</text>
</comment>
<dbReference type="InterPro" id="IPR028973">
    <property type="entry name" value="PhnB-like"/>
</dbReference>
<dbReference type="PANTHER" id="PTHR33990">
    <property type="entry name" value="PROTEIN YJDN-RELATED"/>
    <property type="match status" value="1"/>
</dbReference>
<dbReference type="Gene3D" id="3.30.720.110">
    <property type="match status" value="1"/>
</dbReference>
<dbReference type="OrthoDB" id="9806473at2"/>
<dbReference type="RefSeq" id="WP_147825401.1">
    <property type="nucleotide sequence ID" value="NZ_BAAARG010000001.1"/>
</dbReference>
<dbReference type="Pfam" id="PF06983">
    <property type="entry name" value="3-dmu-9_3-mt"/>
    <property type="match status" value="2"/>
</dbReference>
<dbReference type="CDD" id="cd06588">
    <property type="entry name" value="PhnB_like"/>
    <property type="match status" value="2"/>
</dbReference>
<feature type="domain" description="PhnB-like" evidence="1">
    <location>
        <begin position="154"/>
        <end position="271"/>
    </location>
</feature>
<dbReference type="SUPFAM" id="SSF54593">
    <property type="entry name" value="Glyoxalase/Bleomycin resistance protein/Dihydroxybiphenyl dioxygenase"/>
    <property type="match status" value="2"/>
</dbReference>
<accession>A0A5C8HSZ4</accession>
<name>A0A5C8HSZ4_9MICO</name>
<dbReference type="AlphaFoldDB" id="A0A5C8HSZ4"/>
<keyword evidence="3" id="KW-1185">Reference proteome</keyword>
<feature type="domain" description="PhnB-like" evidence="1">
    <location>
        <begin position="2"/>
        <end position="139"/>
    </location>
</feature>
<dbReference type="Gene3D" id="3.10.180.10">
    <property type="entry name" value="2,3-Dihydroxybiphenyl 1,2-Dioxygenase, domain 1"/>
    <property type="match status" value="1"/>
</dbReference>
<evidence type="ECO:0000313" key="2">
    <source>
        <dbReference type="EMBL" id="TXK06597.1"/>
    </source>
</evidence>
<reference evidence="2 3" key="1">
    <citation type="submission" date="2019-08" db="EMBL/GenBank/DDBJ databases">
        <authorList>
            <person name="Dong K."/>
        </authorList>
    </citation>
    <scope>NUCLEOTIDE SEQUENCE [LARGE SCALE GENOMIC DNA]</scope>
    <source>
        <strain evidence="2 3">M4-8</strain>
    </source>
</reference>
<dbReference type="InterPro" id="IPR029068">
    <property type="entry name" value="Glyas_Bleomycin-R_OHBP_Dase"/>
</dbReference>
<dbReference type="Gene3D" id="3.30.720.100">
    <property type="match status" value="1"/>
</dbReference>
<dbReference type="PANTHER" id="PTHR33990:SF2">
    <property type="entry name" value="PHNB-LIKE DOMAIN-CONTAINING PROTEIN"/>
    <property type="match status" value="1"/>
</dbReference>
<proteinExistence type="predicted"/>
<protein>
    <submittedName>
        <fullName evidence="2">VOC family protein</fullName>
    </submittedName>
</protein>
<sequence>MQKIIPNIWFDHNAQEAGEYYASIFDDATSTVTSRYPEQVPDWQASFAGKVLTAELEIGGYTFNFINAGPEFRPNPSISFMLNFDPLMFGGDEAAARARMDALWAALADGGTALMDIDEYDWSKRYGWVQDRYGVSWQLMLSDPEGWPRPFIIPQSMFSGDVVGQAREAAAHYVSTFDDAEIGMIAEYPEPSGAAPAGSIMFGEFRIGEQWFSMMDDGSGGHNPFTPAISLSVQAADQAEIDDVWEALSSDPGQEQCGWLVDPWGVSWQVVPENMGELMKRPGAYEHMMGMKKLIIAEF</sequence>
<dbReference type="Proteomes" id="UP000321196">
    <property type="component" value="Unassembled WGS sequence"/>
</dbReference>
<organism evidence="2 3">
    <name type="scientific">Microbacterium mitrae</name>
    <dbReference type="NCBI Taxonomy" id="664640"/>
    <lineage>
        <taxon>Bacteria</taxon>
        <taxon>Bacillati</taxon>
        <taxon>Actinomycetota</taxon>
        <taxon>Actinomycetes</taxon>
        <taxon>Micrococcales</taxon>
        <taxon>Microbacteriaceae</taxon>
        <taxon>Microbacterium</taxon>
    </lineage>
</organism>
<gene>
    <name evidence="2" type="ORF">FVP60_06545</name>
</gene>